<sequence>MPPHWGSAAVASRAYRGVVGLTGNQTRERTVFSCVRRVGDGVIGYELVLPAARLLGAAPLLDHELDGVGGDGFPTAGLRVAVSRPLTFDPIDDLRGFGLVTLPLGTRLGFERVPEIRHGMVRVTIVALAPETVWRLPEPLVPAVA</sequence>
<dbReference type="Proteomes" id="UP001415169">
    <property type="component" value="Unassembled WGS sequence"/>
</dbReference>
<protein>
    <submittedName>
        <fullName evidence="1">Uncharacterized protein</fullName>
    </submittedName>
</protein>
<keyword evidence="2" id="KW-1185">Reference proteome</keyword>
<dbReference type="EMBL" id="BAABBV010000001">
    <property type="protein sequence ID" value="GAA4154756.1"/>
    <property type="molecule type" value="Genomic_DNA"/>
</dbReference>
<comment type="caution">
    <text evidence="1">The sequence shown here is derived from an EMBL/GenBank/DDBJ whole genome shotgun (WGS) entry which is preliminary data.</text>
</comment>
<evidence type="ECO:0000313" key="1">
    <source>
        <dbReference type="EMBL" id="GAA4154756.1"/>
    </source>
</evidence>
<proteinExistence type="predicted"/>
<organism evidence="1 2">
    <name type="scientific">Gryllotalpicola daejeonensis</name>
    <dbReference type="NCBI Taxonomy" id="993087"/>
    <lineage>
        <taxon>Bacteria</taxon>
        <taxon>Bacillati</taxon>
        <taxon>Actinomycetota</taxon>
        <taxon>Actinomycetes</taxon>
        <taxon>Micrococcales</taxon>
        <taxon>Microbacteriaceae</taxon>
        <taxon>Gryllotalpicola</taxon>
    </lineage>
</organism>
<reference evidence="1" key="2">
    <citation type="submission" date="2023-12" db="EMBL/GenBank/DDBJ databases">
        <authorList>
            <person name="Sun Q."/>
            <person name="Inoue M."/>
        </authorList>
    </citation>
    <scope>NUCLEOTIDE SEQUENCE</scope>
    <source>
        <strain evidence="1">JCM 17590</strain>
    </source>
</reference>
<evidence type="ECO:0000313" key="2">
    <source>
        <dbReference type="Proteomes" id="UP001415169"/>
    </source>
</evidence>
<name>A0ABP7ZES1_9MICO</name>
<gene>
    <name evidence="1" type="ORF">GCM10022286_02720</name>
</gene>
<reference evidence="1" key="1">
    <citation type="journal article" date="2014" name="Int. J. Syst. Evol. Microbiol.">
        <title>Complete genome of a new Firmicutes species belonging to the dominant human colonic microbiota ('Ruminococcus bicirculans') reveals two chromosomes and a selective capacity to utilize plant glucans.</title>
        <authorList>
            <consortium name="NISC Comparative Sequencing Program"/>
            <person name="Wegmann U."/>
            <person name="Louis P."/>
            <person name="Goesmann A."/>
            <person name="Henrissat B."/>
            <person name="Duncan S.H."/>
            <person name="Flint H.J."/>
        </authorList>
    </citation>
    <scope>NUCLEOTIDE SEQUENCE</scope>
    <source>
        <strain evidence="1">JCM 17590</strain>
    </source>
</reference>
<accession>A0ABP7ZES1</accession>